<accession>A0AAW3ZM44</accession>
<comment type="caution">
    <text evidence="7">The sequence shown here is derived from an EMBL/GenBank/DDBJ whole genome shotgun (WGS) entry which is preliminary data.</text>
</comment>
<dbReference type="InterPro" id="IPR050739">
    <property type="entry name" value="MFP"/>
</dbReference>
<evidence type="ECO:0000256" key="5">
    <source>
        <dbReference type="SAM" id="Coils"/>
    </source>
</evidence>
<evidence type="ECO:0000256" key="1">
    <source>
        <dbReference type="ARBA" id="ARBA00004167"/>
    </source>
</evidence>
<dbReference type="RefSeq" id="WP_192029099.1">
    <property type="nucleotide sequence ID" value="NZ_JACYTR010000012.1"/>
</dbReference>
<dbReference type="GO" id="GO:0016020">
    <property type="term" value="C:membrane"/>
    <property type="evidence" value="ECO:0007669"/>
    <property type="project" value="UniProtKB-SubCell"/>
</dbReference>
<evidence type="ECO:0000256" key="3">
    <source>
        <dbReference type="ARBA" id="ARBA00022989"/>
    </source>
</evidence>
<keyword evidence="5" id="KW-0175">Coiled coil</keyword>
<evidence type="ECO:0000313" key="8">
    <source>
        <dbReference type="Proteomes" id="UP000613768"/>
    </source>
</evidence>
<organism evidence="7 8">
    <name type="scientific">Pseudomarimonas arenosa</name>
    <dbReference type="NCBI Taxonomy" id="2774145"/>
    <lineage>
        <taxon>Bacteria</taxon>
        <taxon>Pseudomonadati</taxon>
        <taxon>Pseudomonadota</taxon>
        <taxon>Gammaproteobacteria</taxon>
        <taxon>Lysobacterales</taxon>
        <taxon>Lysobacteraceae</taxon>
        <taxon>Pseudomarimonas</taxon>
    </lineage>
</organism>
<protein>
    <submittedName>
        <fullName evidence="7">HlyD family efflux transporter periplasmic adaptor subunit</fullName>
    </submittedName>
</protein>
<dbReference type="PANTHER" id="PTHR30386">
    <property type="entry name" value="MEMBRANE FUSION SUBUNIT OF EMRAB-TOLC MULTIDRUG EFFLUX PUMP"/>
    <property type="match status" value="1"/>
</dbReference>
<keyword evidence="6" id="KW-0732">Signal</keyword>
<feature type="coiled-coil region" evidence="5">
    <location>
        <begin position="171"/>
        <end position="198"/>
    </location>
</feature>
<dbReference type="SUPFAM" id="SSF111369">
    <property type="entry name" value="HlyD-like secretion proteins"/>
    <property type="match status" value="1"/>
</dbReference>
<dbReference type="Proteomes" id="UP000613768">
    <property type="component" value="Unassembled WGS sequence"/>
</dbReference>
<keyword evidence="2" id="KW-0812">Transmembrane</keyword>
<keyword evidence="4" id="KW-0472">Membrane</keyword>
<evidence type="ECO:0000256" key="6">
    <source>
        <dbReference type="SAM" id="SignalP"/>
    </source>
</evidence>
<dbReference type="PANTHER" id="PTHR30386:SF26">
    <property type="entry name" value="TRANSPORT PROTEIN COMB"/>
    <property type="match status" value="1"/>
</dbReference>
<proteinExistence type="predicted"/>
<dbReference type="Gene3D" id="2.40.30.170">
    <property type="match status" value="1"/>
</dbReference>
<feature type="chain" id="PRO_5043913007" evidence="6">
    <location>
        <begin position="25"/>
        <end position="329"/>
    </location>
</feature>
<gene>
    <name evidence="7" type="ORF">IFO71_08295</name>
</gene>
<comment type="subcellular location">
    <subcellularLocation>
        <location evidence="1">Membrane</location>
        <topology evidence="1">Single-pass membrane protein</topology>
    </subcellularLocation>
</comment>
<dbReference type="AlphaFoldDB" id="A0AAW3ZM44"/>
<sequence length="329" mass="35685">MRWLERGVVCVCMLALIAAGSVQAAARLITGELKASDAEGIYVPQSDSNPVVLRYLAPEGSLVEPGDVLLRIDPGAAASQVDQLRSQLEVLKATVAKDLAALEVAEVDAELVARQAAASLAKAAIDAKVPAEFRSRLDYDRLQGEHLRAEQEAALKQVEWRNANEAVTRKRVDSAIEIEKLQNDLVNAERQVSRAEQRARSRGRVLYGFDPWQGRRYQEGSTAYSGHRVGDVIGQSKLDVVAYALEPDRAGLKIGAPVLLRLDALPEALLNGKVQRISGAPEPRSQWGDGRYFTIDIAIESEIDALGLLPGMSVQVELPVQDDAPQVAP</sequence>
<feature type="signal peptide" evidence="6">
    <location>
        <begin position="1"/>
        <end position="24"/>
    </location>
</feature>
<evidence type="ECO:0000256" key="4">
    <source>
        <dbReference type="ARBA" id="ARBA00023136"/>
    </source>
</evidence>
<reference evidence="7 8" key="1">
    <citation type="submission" date="2020-09" db="EMBL/GenBank/DDBJ databases">
        <title>Pseudoxanthomonas sp. CAU 1598 isolated from sand of Yaerae Beach.</title>
        <authorList>
            <person name="Kim W."/>
        </authorList>
    </citation>
    <scope>NUCLEOTIDE SEQUENCE [LARGE SCALE GENOMIC DNA]</scope>
    <source>
        <strain evidence="7 8">CAU 1598</strain>
    </source>
</reference>
<dbReference type="EMBL" id="JACYTR010000012">
    <property type="protein sequence ID" value="MBD8525742.1"/>
    <property type="molecule type" value="Genomic_DNA"/>
</dbReference>
<keyword evidence="3" id="KW-1133">Transmembrane helix</keyword>
<keyword evidence="8" id="KW-1185">Reference proteome</keyword>
<name>A0AAW3ZM44_9GAMM</name>
<evidence type="ECO:0000256" key="2">
    <source>
        <dbReference type="ARBA" id="ARBA00022692"/>
    </source>
</evidence>
<evidence type="ECO:0000313" key="7">
    <source>
        <dbReference type="EMBL" id="MBD8525742.1"/>
    </source>
</evidence>